<dbReference type="RefSeq" id="WP_188366893.1">
    <property type="nucleotide sequence ID" value="NZ_BMDT01000002.1"/>
</dbReference>
<dbReference type="InterPro" id="IPR027417">
    <property type="entry name" value="P-loop_NTPase"/>
</dbReference>
<dbReference type="SMART" id="SM00382">
    <property type="entry name" value="AAA"/>
    <property type="match status" value="1"/>
</dbReference>
<dbReference type="PROSITE" id="PS00211">
    <property type="entry name" value="ABC_TRANSPORTER_1"/>
    <property type="match status" value="1"/>
</dbReference>
<evidence type="ECO:0000256" key="1">
    <source>
        <dbReference type="ARBA" id="ARBA00022448"/>
    </source>
</evidence>
<feature type="domain" description="ABC transporter" evidence="4">
    <location>
        <begin position="2"/>
        <end position="208"/>
    </location>
</feature>
<dbReference type="GO" id="GO:0016887">
    <property type="term" value="F:ATP hydrolysis activity"/>
    <property type="evidence" value="ECO:0007669"/>
    <property type="project" value="InterPro"/>
</dbReference>
<name>A0A917JE90_9ENTE</name>
<dbReference type="Gene3D" id="3.40.50.300">
    <property type="entry name" value="P-loop containing nucleotide triphosphate hydrolases"/>
    <property type="match status" value="1"/>
</dbReference>
<dbReference type="Proteomes" id="UP000622610">
    <property type="component" value="Unassembled WGS sequence"/>
</dbReference>
<protein>
    <submittedName>
        <fullName evidence="5">Multidrug ABC transporter ATP-binding protein</fullName>
    </submittedName>
</protein>
<dbReference type="InterPro" id="IPR017871">
    <property type="entry name" value="ABC_transporter-like_CS"/>
</dbReference>
<dbReference type="InterPro" id="IPR003593">
    <property type="entry name" value="AAA+_ATPase"/>
</dbReference>
<accession>A0A917JE90</accession>
<reference evidence="5" key="1">
    <citation type="journal article" date="2014" name="Int. J. Syst. Evol. Microbiol.">
        <title>Complete genome sequence of Corynebacterium casei LMG S-19264T (=DSM 44701T), isolated from a smear-ripened cheese.</title>
        <authorList>
            <consortium name="US DOE Joint Genome Institute (JGI-PGF)"/>
            <person name="Walter F."/>
            <person name="Albersmeier A."/>
            <person name="Kalinowski J."/>
            <person name="Ruckert C."/>
        </authorList>
    </citation>
    <scope>NUCLEOTIDE SEQUENCE</scope>
    <source>
        <strain evidence="5">CCM 8433</strain>
    </source>
</reference>
<dbReference type="InterPro" id="IPR003439">
    <property type="entry name" value="ABC_transporter-like_ATP-bd"/>
</dbReference>
<dbReference type="PANTHER" id="PTHR42939:SF1">
    <property type="entry name" value="ABC TRANSPORTER ATP-BINDING PROTEIN ALBC-RELATED"/>
    <property type="match status" value="1"/>
</dbReference>
<dbReference type="EMBL" id="BMDT01000002">
    <property type="protein sequence ID" value="GGI65049.1"/>
    <property type="molecule type" value="Genomic_DNA"/>
</dbReference>
<reference evidence="5" key="2">
    <citation type="submission" date="2020-09" db="EMBL/GenBank/DDBJ databases">
        <authorList>
            <person name="Sun Q."/>
            <person name="Sedlacek I."/>
        </authorList>
    </citation>
    <scope>NUCLEOTIDE SEQUENCE</scope>
    <source>
        <strain evidence="5">CCM 8433</strain>
    </source>
</reference>
<keyword evidence="2" id="KW-0547">Nucleotide-binding</keyword>
<keyword evidence="3 5" id="KW-0067">ATP-binding</keyword>
<organism evidence="5 6">
    <name type="scientific">Enterococcus alcedinis</name>
    <dbReference type="NCBI Taxonomy" id="1274384"/>
    <lineage>
        <taxon>Bacteria</taxon>
        <taxon>Bacillati</taxon>
        <taxon>Bacillota</taxon>
        <taxon>Bacilli</taxon>
        <taxon>Lactobacillales</taxon>
        <taxon>Enterococcaceae</taxon>
        <taxon>Enterococcus</taxon>
    </lineage>
</organism>
<keyword evidence="1" id="KW-0813">Transport</keyword>
<evidence type="ECO:0000313" key="6">
    <source>
        <dbReference type="Proteomes" id="UP000622610"/>
    </source>
</evidence>
<evidence type="ECO:0000259" key="4">
    <source>
        <dbReference type="PROSITE" id="PS50893"/>
    </source>
</evidence>
<evidence type="ECO:0000256" key="2">
    <source>
        <dbReference type="ARBA" id="ARBA00022741"/>
    </source>
</evidence>
<proteinExistence type="predicted"/>
<dbReference type="Pfam" id="PF00005">
    <property type="entry name" value="ABC_tran"/>
    <property type="match status" value="1"/>
</dbReference>
<keyword evidence="6" id="KW-1185">Reference proteome</keyword>
<dbReference type="AlphaFoldDB" id="A0A917JE90"/>
<dbReference type="PROSITE" id="PS50893">
    <property type="entry name" value="ABC_TRANSPORTER_2"/>
    <property type="match status" value="1"/>
</dbReference>
<dbReference type="PANTHER" id="PTHR42939">
    <property type="entry name" value="ABC TRANSPORTER ATP-BINDING PROTEIN ALBC-RELATED"/>
    <property type="match status" value="1"/>
</dbReference>
<dbReference type="SUPFAM" id="SSF52540">
    <property type="entry name" value="P-loop containing nucleoside triphosphate hydrolases"/>
    <property type="match status" value="1"/>
</dbReference>
<evidence type="ECO:0000313" key="5">
    <source>
        <dbReference type="EMBL" id="GGI65049.1"/>
    </source>
</evidence>
<gene>
    <name evidence="5" type="ORF">GCM10011482_07030</name>
</gene>
<comment type="caution">
    <text evidence="5">The sequence shown here is derived from an EMBL/GenBank/DDBJ whole genome shotgun (WGS) entry which is preliminary data.</text>
</comment>
<evidence type="ECO:0000256" key="3">
    <source>
        <dbReference type="ARBA" id="ARBA00022840"/>
    </source>
</evidence>
<dbReference type="InterPro" id="IPR051782">
    <property type="entry name" value="ABC_Transporter_VariousFunc"/>
</dbReference>
<dbReference type="GO" id="GO:0005524">
    <property type="term" value="F:ATP binding"/>
    <property type="evidence" value="ECO:0007669"/>
    <property type="project" value="UniProtKB-KW"/>
</dbReference>
<sequence length="208" mass="23593">MIKLTNVSIDMNKSSILKEINLSITAGKCYGIVGRNGSGKSVLFKAIAGFIPIKTGEIWIDSHRVMEGKFLNNMGIIIESPNFINHFTALENLTCLAEIQKKVNQDILLETLEEVGLGEAIHKKYKYFSLGMKQRLRIAQAIMENPDYYILDEPFNGLDEQGVQEVYRIIQELKRSGKTILLTSHDEKDIQTLCDSVFEIKGERMHEI</sequence>